<dbReference type="Proteomes" id="UP000187013">
    <property type="component" value="Unassembled WGS sequence"/>
</dbReference>
<gene>
    <name evidence="5" type="ORF">ZYGR_0S00900</name>
</gene>
<dbReference type="GO" id="GO:0044612">
    <property type="term" value="C:nuclear pore linkers"/>
    <property type="evidence" value="ECO:0007669"/>
    <property type="project" value="EnsemblFungi"/>
</dbReference>
<evidence type="ECO:0000256" key="2">
    <source>
        <dbReference type="ARBA" id="ARBA00010186"/>
    </source>
</evidence>
<keyword evidence="4" id="KW-0472">Membrane</keyword>
<organism evidence="5 6">
    <name type="scientific">Zygosaccharomyces rouxii</name>
    <dbReference type="NCBI Taxonomy" id="4956"/>
    <lineage>
        <taxon>Eukaryota</taxon>
        <taxon>Fungi</taxon>
        <taxon>Dikarya</taxon>
        <taxon>Ascomycota</taxon>
        <taxon>Saccharomycotina</taxon>
        <taxon>Saccharomycetes</taxon>
        <taxon>Saccharomycetales</taxon>
        <taxon>Saccharomycetaceae</taxon>
        <taxon>Zygosaccharomyces</taxon>
    </lineage>
</organism>
<dbReference type="GO" id="GO:0044615">
    <property type="term" value="C:nuclear pore nuclear basket"/>
    <property type="evidence" value="ECO:0007669"/>
    <property type="project" value="EnsemblFungi"/>
</dbReference>
<proteinExistence type="inferred from homology"/>
<comment type="similarity">
    <text evidence="2 4">Belongs to the nucleoporin interacting component (NIC) family.</text>
</comment>
<dbReference type="OrthoDB" id="1918363at2759"/>
<dbReference type="GO" id="GO:0006999">
    <property type="term" value="P:nuclear pore organization"/>
    <property type="evidence" value="ECO:0007669"/>
    <property type="project" value="EnsemblFungi"/>
</dbReference>
<comment type="subcellular location">
    <subcellularLocation>
        <location evidence="1">Nucleus envelope</location>
    </subcellularLocation>
    <subcellularLocation>
        <location evidence="4">Nucleus</location>
        <location evidence="4">Nuclear pore complex</location>
    </subcellularLocation>
</comment>
<dbReference type="OMA" id="LLMCGQF"/>
<accession>A0A1Q3A2S9</accession>
<dbReference type="InterPro" id="IPR007231">
    <property type="entry name" value="Nucleoporin_int_Nup93/Nic96"/>
</dbReference>
<evidence type="ECO:0000256" key="3">
    <source>
        <dbReference type="ARBA" id="ARBA00023242"/>
    </source>
</evidence>
<keyword evidence="3 4" id="KW-0539">Nucleus</keyword>
<protein>
    <recommendedName>
        <fullName evidence="4">Nuclear pore protein</fullName>
    </recommendedName>
</protein>
<name>A0A1Q3A2S9_ZYGRO</name>
<evidence type="ECO:0000256" key="4">
    <source>
        <dbReference type="RuleBase" id="RU364035"/>
    </source>
</evidence>
<dbReference type="EMBL" id="BDGX01000019">
    <property type="protein sequence ID" value="GAV49957.1"/>
    <property type="molecule type" value="Genomic_DNA"/>
</dbReference>
<dbReference type="GO" id="GO:0016973">
    <property type="term" value="P:poly(A)+ mRNA export from nucleus"/>
    <property type="evidence" value="ECO:0007669"/>
    <property type="project" value="TreeGrafter"/>
</dbReference>
<evidence type="ECO:0000256" key="1">
    <source>
        <dbReference type="ARBA" id="ARBA00004259"/>
    </source>
</evidence>
<comment type="caution">
    <text evidence="5">The sequence shown here is derived from an EMBL/GenBank/DDBJ whole genome shotgun (WGS) entry which is preliminary data.</text>
</comment>
<dbReference type="AlphaFoldDB" id="A0A1Q3A2S9"/>
<dbReference type="PANTHER" id="PTHR11225:SF4">
    <property type="entry name" value="NUCLEAR PORE COMPLEX PROTEIN NUP93"/>
    <property type="match status" value="1"/>
</dbReference>
<evidence type="ECO:0000313" key="6">
    <source>
        <dbReference type="Proteomes" id="UP000187013"/>
    </source>
</evidence>
<keyword evidence="4" id="KW-0509">mRNA transport</keyword>
<dbReference type="GO" id="GO:0017056">
    <property type="term" value="F:structural constituent of nuclear pore"/>
    <property type="evidence" value="ECO:0007669"/>
    <property type="project" value="EnsemblFungi"/>
</dbReference>
<dbReference type="GO" id="GO:0000055">
    <property type="term" value="P:ribosomal large subunit export from nucleus"/>
    <property type="evidence" value="ECO:0007669"/>
    <property type="project" value="EnsemblFungi"/>
</dbReference>
<dbReference type="eggNOG" id="KOG2168">
    <property type="taxonomic scope" value="Eukaryota"/>
</dbReference>
<evidence type="ECO:0000313" key="5">
    <source>
        <dbReference type="EMBL" id="GAV49957.1"/>
    </source>
</evidence>
<keyword evidence="4" id="KW-0811">Translocation</keyword>
<dbReference type="Pfam" id="PF04097">
    <property type="entry name" value="Nic96"/>
    <property type="match status" value="1"/>
</dbReference>
<dbReference type="GO" id="GO:0006606">
    <property type="term" value="P:protein import into nucleus"/>
    <property type="evidence" value="ECO:0007669"/>
    <property type="project" value="EnsemblFungi"/>
</dbReference>
<reference evidence="5 6" key="1">
    <citation type="submission" date="2016-08" db="EMBL/GenBank/DDBJ databases">
        <title>Draft genome sequence of allopolyploid Zygosaccharomyces rouxii.</title>
        <authorList>
            <person name="Watanabe J."/>
            <person name="Uehara K."/>
            <person name="Mogi Y."/>
            <person name="Tsukioka Y."/>
        </authorList>
    </citation>
    <scope>NUCLEOTIDE SEQUENCE [LARGE SCALE GENOMIC DNA]</scope>
    <source>
        <strain evidence="5 6">NBRC 110957</strain>
    </source>
</reference>
<dbReference type="PANTHER" id="PTHR11225">
    <property type="entry name" value="NUCLEAR PORE COMPLEX PROTEIN NUP93 NUCLEOPORIN NUP93 DEAD EYE PROTEIN"/>
    <property type="match status" value="1"/>
</dbReference>
<sequence>MSLKVDSMSSKTNKTQDVSLKGSAKVLNELIETSKNLPTTSSELGSIQLSVNEIRKRTHDLRQKKDISSDHTKAHYLLAGSGLAIEDVDLSLKNLQSKQLLEQPVSKKQVEGELDTYLETKKDENILSSIENLLSVAAKDFDNFVNQNLSLDWDQRKEEVRENFGILIQGKNHTDSTKNVAPLNPKLPTWGNQGSSILNSGETRLNVNENYAVREKFEKYAKIIYRFNNARQANQDFPLLKELSQALANGGDLKNRQLLESSKILEGLKSNSDVVQNAKSYLQNQFLEYVDHLYKKNLSEGLPTNINKIKSFIDSKLKNPNNTWKFNNLTFINGTPIWALIFYLLRAGLLQEALEVAVNNKASFKKVEQSFLTYLKAYVSSKDHTLPVEFSARLHTEYSQHIKSSLDGDPFRLAVYKIIGRCDLTRRNISFITLSVEDWLWIHFMLIKDDIADSDPVYERYSLSDFQNIIVSYGHTRFTNYYSQVLILSGLYELAVEYAYSISEIDAVHLAIVMANQGLLKVDNDRSSSSGTDFITVKSNQRKINFAKVLGNYTRSFKYSDPRIAAEYLILIALVATPEQVELCHEALRELVLETKEFTILLGKINRDGTRIPGVLEERQSLLHLKDEKEFLRKITEHAALKADEDGRVYDCLLLYQLSEEYNIVITIVNSLLSDLLSNTDLDQPLVTMDENNETNPVLIAKKIVCIYIENLEISQKVQTKNKETCIILLKLADARRAYQAKQWETTLAQIEELDLLPFSDEVSARRKAQDFTALNENIVKNIPTLLVMVMSCISQLIAGLNQSDYQSVTKAQQVEALKNVSRNCMMYAGMVQYKMPRETYSALIRLDIDCKV</sequence>
<keyword evidence="4" id="KW-0906">Nuclear pore complex</keyword>
<keyword evidence="4" id="KW-0813">Transport</keyword>
<keyword evidence="4" id="KW-0653">Protein transport</keyword>